<evidence type="ECO:0000256" key="9">
    <source>
        <dbReference type="ARBA" id="ARBA00022777"/>
    </source>
</evidence>
<protein>
    <recommendedName>
        <fullName evidence="5">Guanylate kinase</fullName>
        <ecNumber evidence="4">2.7.4.8</ecNumber>
    </recommendedName>
    <alternativeName>
        <fullName evidence="11">GMP kinase</fullName>
    </alternativeName>
</protein>
<dbReference type="InterPro" id="IPR020590">
    <property type="entry name" value="Guanylate_kinase_CS"/>
</dbReference>
<name>A0AAJ7WL82_PETMA</name>
<keyword evidence="10" id="KW-0067">ATP-binding</keyword>
<dbReference type="PANTHER" id="PTHR23117">
    <property type="entry name" value="GUANYLATE KINASE-RELATED"/>
    <property type="match status" value="1"/>
</dbReference>
<keyword evidence="16" id="KW-1185">Reference proteome</keyword>
<evidence type="ECO:0000256" key="13">
    <source>
        <dbReference type="ARBA" id="ARBA00065898"/>
    </source>
</evidence>
<dbReference type="GO" id="GO:0005524">
    <property type="term" value="F:ATP binding"/>
    <property type="evidence" value="ECO:0007669"/>
    <property type="project" value="UniProtKB-KW"/>
</dbReference>
<dbReference type="GO" id="GO:0001917">
    <property type="term" value="C:photoreceptor inner segment"/>
    <property type="evidence" value="ECO:0007669"/>
    <property type="project" value="UniProtKB-SubCell"/>
</dbReference>
<comment type="similarity">
    <text evidence="3">Belongs to the guanylate kinase family.</text>
</comment>
<evidence type="ECO:0000256" key="4">
    <source>
        <dbReference type="ARBA" id="ARBA00012961"/>
    </source>
</evidence>
<feature type="domain" description="Guanylate kinase-like" evidence="15">
    <location>
        <begin position="73"/>
        <end position="255"/>
    </location>
</feature>
<dbReference type="EC" id="2.7.4.8" evidence="4"/>
<evidence type="ECO:0000256" key="12">
    <source>
        <dbReference type="ARBA" id="ARBA00048594"/>
    </source>
</evidence>
<evidence type="ECO:0000256" key="3">
    <source>
        <dbReference type="ARBA" id="ARBA00005790"/>
    </source>
</evidence>
<evidence type="ECO:0000256" key="7">
    <source>
        <dbReference type="ARBA" id="ARBA00022679"/>
    </source>
</evidence>
<comment type="subcellular location">
    <subcellularLocation>
        <location evidence="2">Cytoplasm</location>
        <location evidence="2">Cytosol</location>
    </subcellularLocation>
    <subcellularLocation>
        <location evidence="1">Photoreceptor inner segment</location>
    </subcellularLocation>
</comment>
<evidence type="ECO:0000256" key="6">
    <source>
        <dbReference type="ARBA" id="ARBA00022490"/>
    </source>
</evidence>
<dbReference type="KEGG" id="pmrn:116938619"/>
<dbReference type="PROSITE" id="PS50052">
    <property type="entry name" value="GUANYLATE_KINASE_2"/>
    <property type="match status" value="1"/>
</dbReference>
<dbReference type="RefSeq" id="XP_032801861.1">
    <property type="nucleotide sequence ID" value="XM_032945970.1"/>
</dbReference>
<evidence type="ECO:0000256" key="2">
    <source>
        <dbReference type="ARBA" id="ARBA00004514"/>
    </source>
</evidence>
<evidence type="ECO:0000256" key="10">
    <source>
        <dbReference type="ARBA" id="ARBA00022840"/>
    </source>
</evidence>
<dbReference type="FunFam" id="3.40.50.300:FF:000879">
    <property type="entry name" value="Guanylate kinase 1"/>
    <property type="match status" value="1"/>
</dbReference>
<dbReference type="SUPFAM" id="SSF52540">
    <property type="entry name" value="P-loop containing nucleoside triphosphate hydrolases"/>
    <property type="match status" value="1"/>
</dbReference>
<evidence type="ECO:0000256" key="14">
    <source>
        <dbReference type="SAM" id="MobiDB-lite"/>
    </source>
</evidence>
<proteinExistence type="inferred from homology"/>
<dbReference type="InterPro" id="IPR008144">
    <property type="entry name" value="Guanylate_kin-like_dom"/>
</dbReference>
<organism evidence="16 17">
    <name type="scientific">Petromyzon marinus</name>
    <name type="common">Sea lamprey</name>
    <dbReference type="NCBI Taxonomy" id="7757"/>
    <lineage>
        <taxon>Eukaryota</taxon>
        <taxon>Metazoa</taxon>
        <taxon>Chordata</taxon>
        <taxon>Craniata</taxon>
        <taxon>Vertebrata</taxon>
        <taxon>Cyclostomata</taxon>
        <taxon>Hyperoartia</taxon>
        <taxon>Petromyzontiformes</taxon>
        <taxon>Petromyzontidae</taxon>
        <taxon>Petromyzon</taxon>
    </lineage>
</organism>
<dbReference type="GO" id="GO:0005829">
    <property type="term" value="C:cytosol"/>
    <property type="evidence" value="ECO:0007669"/>
    <property type="project" value="UniProtKB-SubCell"/>
</dbReference>
<evidence type="ECO:0000256" key="1">
    <source>
        <dbReference type="ARBA" id="ARBA00004437"/>
    </source>
</evidence>
<keyword evidence="7" id="KW-0808">Transferase</keyword>
<dbReference type="Pfam" id="PF00625">
    <property type="entry name" value="Guanylate_kin"/>
    <property type="match status" value="1"/>
</dbReference>
<evidence type="ECO:0000259" key="15">
    <source>
        <dbReference type="PROSITE" id="PS50052"/>
    </source>
</evidence>
<dbReference type="PROSITE" id="PS00856">
    <property type="entry name" value="GUANYLATE_KINASE_1"/>
    <property type="match status" value="1"/>
</dbReference>
<evidence type="ECO:0000256" key="5">
    <source>
        <dbReference type="ARBA" id="ARBA00016296"/>
    </source>
</evidence>
<gene>
    <name evidence="17" type="primary">LOC116938619</name>
</gene>
<dbReference type="PANTHER" id="PTHR23117:SF13">
    <property type="entry name" value="GUANYLATE KINASE"/>
    <property type="match status" value="1"/>
</dbReference>
<dbReference type="FunFam" id="3.30.63.10:FF:000002">
    <property type="entry name" value="Guanylate kinase 1"/>
    <property type="match status" value="1"/>
</dbReference>
<dbReference type="NCBIfam" id="TIGR03263">
    <property type="entry name" value="guanyl_kin"/>
    <property type="match status" value="1"/>
</dbReference>
<accession>A0AAJ7WL82</accession>
<dbReference type="CDD" id="cd00071">
    <property type="entry name" value="GMPK"/>
    <property type="match status" value="1"/>
</dbReference>
<dbReference type="InterPro" id="IPR017665">
    <property type="entry name" value="Guanylate_kinase"/>
</dbReference>
<keyword evidence="8" id="KW-0547">Nucleotide-binding</keyword>
<dbReference type="SMART" id="SM00072">
    <property type="entry name" value="GuKc"/>
    <property type="match status" value="1"/>
</dbReference>
<sequence>MTNASGAASERARAPALVAPRAPGATRASDFRAGHSPRSSLRRRVRWPRVCGSGVGSRRWSRSPPRCRIMAGPRPVVLSGPSGCGKSTLIKKLMSEFEGVFGLSVSHTTRNPRPGEVTGKDYHFVTREEMLRLIAAREFIEHAEYSGNLYGTSKSAVRAVLDKNQICILDIDMQGVHSMKKTDLNPLYISIQPPSITILEERLRLRKTENDDSLKRRLKAAKKEIEFSKEPGAFDAIVVNDELQEAYAQLKELVKKEIAKVQNAHG</sequence>
<comment type="catalytic activity">
    <reaction evidence="12">
        <text>GMP + ATP = GDP + ADP</text>
        <dbReference type="Rhea" id="RHEA:20780"/>
        <dbReference type="ChEBI" id="CHEBI:30616"/>
        <dbReference type="ChEBI" id="CHEBI:58115"/>
        <dbReference type="ChEBI" id="CHEBI:58189"/>
        <dbReference type="ChEBI" id="CHEBI:456216"/>
        <dbReference type="EC" id="2.7.4.8"/>
    </reaction>
</comment>
<feature type="region of interest" description="Disordered" evidence="14">
    <location>
        <begin position="1"/>
        <end position="40"/>
    </location>
</feature>
<keyword evidence="6" id="KW-0963">Cytoplasm</keyword>
<comment type="subunit">
    <text evidence="13">Monomer. Interacts with RD3.</text>
</comment>
<reference evidence="17" key="1">
    <citation type="submission" date="2025-08" db="UniProtKB">
        <authorList>
            <consortium name="RefSeq"/>
        </authorList>
    </citation>
    <scope>IDENTIFICATION</scope>
    <source>
        <tissue evidence="17">Sperm</tissue>
    </source>
</reference>
<evidence type="ECO:0000256" key="11">
    <source>
        <dbReference type="ARBA" id="ARBA00030128"/>
    </source>
</evidence>
<dbReference type="Gene3D" id="3.40.50.300">
    <property type="entry name" value="P-loop containing nucleotide triphosphate hydrolases"/>
    <property type="match status" value="1"/>
</dbReference>
<feature type="compositionally biased region" description="Low complexity" evidence="14">
    <location>
        <begin position="14"/>
        <end position="25"/>
    </location>
</feature>
<evidence type="ECO:0000313" key="16">
    <source>
        <dbReference type="Proteomes" id="UP001318040"/>
    </source>
</evidence>
<dbReference type="InterPro" id="IPR027417">
    <property type="entry name" value="P-loop_NTPase"/>
</dbReference>
<evidence type="ECO:0000313" key="17">
    <source>
        <dbReference type="RefSeq" id="XP_032801861.1"/>
    </source>
</evidence>
<dbReference type="Proteomes" id="UP001318040">
    <property type="component" value="Chromosome 4"/>
</dbReference>
<evidence type="ECO:0000256" key="8">
    <source>
        <dbReference type="ARBA" id="ARBA00022741"/>
    </source>
</evidence>
<dbReference type="GO" id="GO:0004385">
    <property type="term" value="F:GMP kinase activity"/>
    <property type="evidence" value="ECO:0007669"/>
    <property type="project" value="UniProtKB-EC"/>
</dbReference>
<dbReference type="InterPro" id="IPR008145">
    <property type="entry name" value="GK/Ca_channel_bsu"/>
</dbReference>
<keyword evidence="9" id="KW-0418">Kinase</keyword>
<dbReference type="AlphaFoldDB" id="A0AAJ7WL82"/>